<dbReference type="GO" id="GO:0000155">
    <property type="term" value="F:phosphorelay sensor kinase activity"/>
    <property type="evidence" value="ECO:0007669"/>
    <property type="project" value="InterPro"/>
</dbReference>
<evidence type="ECO:0000256" key="6">
    <source>
        <dbReference type="ARBA" id="ARBA00022777"/>
    </source>
</evidence>
<protein>
    <recommendedName>
        <fullName evidence="3">histidine kinase</fullName>
        <ecNumber evidence="3">2.7.13.3</ecNumber>
    </recommendedName>
</protein>
<dbReference type="InterPro" id="IPR003660">
    <property type="entry name" value="HAMP_dom"/>
</dbReference>
<dbReference type="Proteomes" id="UP000622533">
    <property type="component" value="Unassembled WGS sequence"/>
</dbReference>
<dbReference type="Gene3D" id="3.30.565.10">
    <property type="entry name" value="Histidine kinase-like ATPase, C-terminal domain"/>
    <property type="match status" value="1"/>
</dbReference>
<evidence type="ECO:0000256" key="4">
    <source>
        <dbReference type="ARBA" id="ARBA00022553"/>
    </source>
</evidence>
<dbReference type="Pfam" id="PF02518">
    <property type="entry name" value="HATPase_c"/>
    <property type="match status" value="1"/>
</dbReference>
<dbReference type="SUPFAM" id="SSF47384">
    <property type="entry name" value="Homodimeric domain of signal transducing histidine kinase"/>
    <property type="match status" value="1"/>
</dbReference>
<evidence type="ECO:0000259" key="10">
    <source>
        <dbReference type="PROSITE" id="PS50885"/>
    </source>
</evidence>
<comment type="catalytic activity">
    <reaction evidence="1">
        <text>ATP + protein L-histidine = ADP + protein N-phospho-L-histidine.</text>
        <dbReference type="EC" id="2.7.13.3"/>
    </reaction>
</comment>
<dbReference type="PANTHER" id="PTHR43065">
    <property type="entry name" value="SENSOR HISTIDINE KINASE"/>
    <property type="match status" value="1"/>
</dbReference>
<dbReference type="SUPFAM" id="SSF158472">
    <property type="entry name" value="HAMP domain-like"/>
    <property type="match status" value="1"/>
</dbReference>
<dbReference type="SUPFAM" id="SSF55874">
    <property type="entry name" value="ATPase domain of HSP90 chaperone/DNA topoisomerase II/histidine kinase"/>
    <property type="match status" value="1"/>
</dbReference>
<sequence>MFNFLSVFKLFSLKSPLGHESLKKTSLTRKTLLNMTLRVAGVVLISTSVSYFHVISNLEAQTKKQLEKYITERGQRESNAFKLAQDNLIFLKQQILEQLKRPSEEDLAAKFDRVHFSWSDGTQRNAPQNQPISQFDIARYPTSYISRDAKMDARRKRVFMITYALIQAYGPAWSVRFPDTYFDTPDKNSVLYWKDVPVNLIGPPGFDLTKQEFYYVADPIHNPTRKPAWTGVYFDPNIKDWMVSAIVPVYEGDWFLGSVGHDIILKDLIEQTIKNQLPGTYNLIFRADGRLIAHPHYMDKIQQTQGKINIADLNDSHLQQIWQLAQNLRTGVIENVQNNEFLAVTRLDGPDWYFVTVYPKSLLSGAAFDTARFVLVAGALALLVEVILLFSVLQQQVAKPLQKLTLASDQLTNGNFEINLDDTRQDELGQLANSFNSMASQLKTSFTQLEQANAELEQRVTQRTTELQNTVKELHRTQAQMVQSEKMSALGQMVAGVAHEINNPINFIHGNLSHVTHYTQDLLELTQLYHEHFLSPPPEIEERRAELDLDFLAEDLTKILQSMANGTGRIREIVLSLRNFSRLDEADCKTVNIHEGIDSTLMILQYRLNATNQRPEIQVIRDYGSLPQVECYAGEFNQALMNVLANAIDALEASSTPKIIIRTQAIERSIIIAIADNGVGMTQAVRSRIFDPFFTTKPVGKGTGLGLSISYQIITELHGGKLYCDSVVGEGSEFVIEIPMQQM</sequence>
<dbReference type="InterPro" id="IPR036890">
    <property type="entry name" value="HATPase_C_sf"/>
</dbReference>
<keyword evidence="7" id="KW-0902">Two-component regulatory system</keyword>
<dbReference type="CDD" id="cd00082">
    <property type="entry name" value="HisKA"/>
    <property type="match status" value="1"/>
</dbReference>
<dbReference type="Gene3D" id="1.10.287.130">
    <property type="match status" value="1"/>
</dbReference>
<dbReference type="PANTHER" id="PTHR43065:SF50">
    <property type="entry name" value="HISTIDINE KINASE"/>
    <property type="match status" value="1"/>
</dbReference>
<dbReference type="EMBL" id="JADEXS010000217">
    <property type="protein sequence ID" value="MBE9023997.1"/>
    <property type="molecule type" value="Genomic_DNA"/>
</dbReference>
<keyword evidence="6" id="KW-0418">Kinase</keyword>
<evidence type="ECO:0000256" key="2">
    <source>
        <dbReference type="ARBA" id="ARBA00004370"/>
    </source>
</evidence>
<dbReference type="SMART" id="SM00387">
    <property type="entry name" value="HATPase_c"/>
    <property type="match status" value="1"/>
</dbReference>
<evidence type="ECO:0000313" key="12">
    <source>
        <dbReference type="Proteomes" id="UP000622533"/>
    </source>
</evidence>
<comment type="subcellular location">
    <subcellularLocation>
        <location evidence="2">Membrane</location>
    </subcellularLocation>
</comment>
<dbReference type="EC" id="2.7.13.3" evidence="3"/>
<keyword evidence="5" id="KW-0808">Transferase</keyword>
<comment type="caution">
    <text evidence="11">The sequence shown here is derived from an EMBL/GenBank/DDBJ whole genome shotgun (WGS) entry which is preliminary data.</text>
</comment>
<gene>
    <name evidence="11" type="ORF">IQ276_16650</name>
</gene>
<feature type="domain" description="Histidine kinase" evidence="9">
    <location>
        <begin position="496"/>
        <end position="742"/>
    </location>
</feature>
<dbReference type="PRINTS" id="PR00344">
    <property type="entry name" value="BCTRLSENSOR"/>
</dbReference>
<dbReference type="PROSITE" id="PS50109">
    <property type="entry name" value="HIS_KIN"/>
    <property type="match status" value="1"/>
</dbReference>
<evidence type="ECO:0000256" key="7">
    <source>
        <dbReference type="ARBA" id="ARBA00023012"/>
    </source>
</evidence>
<dbReference type="InterPro" id="IPR004358">
    <property type="entry name" value="Sig_transdc_His_kin-like_C"/>
</dbReference>
<dbReference type="SMART" id="SM00304">
    <property type="entry name" value="HAMP"/>
    <property type="match status" value="1"/>
</dbReference>
<reference evidence="11" key="1">
    <citation type="submission" date="2020-10" db="EMBL/GenBank/DDBJ databases">
        <authorList>
            <person name="Castelo-Branco R."/>
            <person name="Eusebio N."/>
            <person name="Adriana R."/>
            <person name="Vieira A."/>
            <person name="Brugerolle De Fraissinette N."/>
            <person name="Rezende De Castro R."/>
            <person name="Schneider M.P."/>
            <person name="Vasconcelos V."/>
            <person name="Leao P.N."/>
        </authorList>
    </citation>
    <scope>NUCLEOTIDE SEQUENCE</scope>
    <source>
        <strain evidence="11">LEGE 12446</strain>
    </source>
</reference>
<dbReference type="PROSITE" id="PS50885">
    <property type="entry name" value="HAMP"/>
    <property type="match status" value="1"/>
</dbReference>
<dbReference type="InterPro" id="IPR003594">
    <property type="entry name" value="HATPase_dom"/>
</dbReference>
<dbReference type="Pfam" id="PF00672">
    <property type="entry name" value="HAMP"/>
    <property type="match status" value="1"/>
</dbReference>
<dbReference type="CDD" id="cd06225">
    <property type="entry name" value="HAMP"/>
    <property type="match status" value="1"/>
</dbReference>
<feature type="coiled-coil region" evidence="8">
    <location>
        <begin position="439"/>
        <end position="473"/>
    </location>
</feature>
<keyword evidence="8" id="KW-0175">Coiled coil</keyword>
<keyword evidence="12" id="KW-1185">Reference proteome</keyword>
<dbReference type="GO" id="GO:0016020">
    <property type="term" value="C:membrane"/>
    <property type="evidence" value="ECO:0007669"/>
    <property type="project" value="UniProtKB-SubCell"/>
</dbReference>
<name>A0A8J6ZNN7_DESMC</name>
<keyword evidence="4" id="KW-0597">Phosphoprotein</keyword>
<evidence type="ECO:0000313" key="11">
    <source>
        <dbReference type="EMBL" id="MBE9023997.1"/>
    </source>
</evidence>
<dbReference type="Gene3D" id="6.10.340.10">
    <property type="match status" value="1"/>
</dbReference>
<dbReference type="InterPro" id="IPR003661">
    <property type="entry name" value="HisK_dim/P_dom"/>
</dbReference>
<accession>A0A8J6ZNN7</accession>
<organism evidence="11 12">
    <name type="scientific">Desmonostoc muscorum LEGE 12446</name>
    <dbReference type="NCBI Taxonomy" id="1828758"/>
    <lineage>
        <taxon>Bacteria</taxon>
        <taxon>Bacillati</taxon>
        <taxon>Cyanobacteriota</taxon>
        <taxon>Cyanophyceae</taxon>
        <taxon>Nostocales</taxon>
        <taxon>Nostocaceae</taxon>
        <taxon>Desmonostoc</taxon>
    </lineage>
</organism>
<dbReference type="InterPro" id="IPR036097">
    <property type="entry name" value="HisK_dim/P_sf"/>
</dbReference>
<dbReference type="InterPro" id="IPR005467">
    <property type="entry name" value="His_kinase_dom"/>
</dbReference>
<evidence type="ECO:0000256" key="1">
    <source>
        <dbReference type="ARBA" id="ARBA00000085"/>
    </source>
</evidence>
<dbReference type="SMART" id="SM00388">
    <property type="entry name" value="HisKA"/>
    <property type="match status" value="1"/>
</dbReference>
<evidence type="ECO:0000256" key="5">
    <source>
        <dbReference type="ARBA" id="ARBA00022679"/>
    </source>
</evidence>
<evidence type="ECO:0000259" key="9">
    <source>
        <dbReference type="PROSITE" id="PS50109"/>
    </source>
</evidence>
<evidence type="ECO:0000256" key="3">
    <source>
        <dbReference type="ARBA" id="ARBA00012438"/>
    </source>
</evidence>
<dbReference type="AlphaFoldDB" id="A0A8J6ZNN7"/>
<dbReference type="Gene3D" id="3.30.450.20">
    <property type="entry name" value="PAS domain"/>
    <property type="match status" value="2"/>
</dbReference>
<proteinExistence type="predicted"/>
<evidence type="ECO:0000256" key="8">
    <source>
        <dbReference type="SAM" id="Coils"/>
    </source>
</evidence>
<feature type="domain" description="HAMP" evidence="10">
    <location>
        <begin position="395"/>
        <end position="447"/>
    </location>
</feature>